<comment type="caution">
    <text evidence="4">The sequence shown here is derived from an EMBL/GenBank/DDBJ whole genome shotgun (WGS) entry which is preliminary data.</text>
</comment>
<dbReference type="GO" id="GO:0000160">
    <property type="term" value="P:phosphorelay signal transduction system"/>
    <property type="evidence" value="ECO:0007669"/>
    <property type="project" value="InterPro"/>
</dbReference>
<organism evidence="4 5">
    <name type="scientific">Candidatus Nitrosocosmicus arcticus</name>
    <dbReference type="NCBI Taxonomy" id="2035267"/>
    <lineage>
        <taxon>Archaea</taxon>
        <taxon>Nitrososphaerota</taxon>
        <taxon>Nitrososphaeria</taxon>
        <taxon>Nitrososphaerales</taxon>
        <taxon>Nitrososphaeraceae</taxon>
        <taxon>Candidatus Nitrosocosmicus</taxon>
    </lineage>
</organism>
<dbReference type="PROSITE" id="PS50110">
    <property type="entry name" value="RESPONSE_REGULATORY"/>
    <property type="match status" value="1"/>
</dbReference>
<reference evidence="4 5" key="1">
    <citation type="journal article" date="2019" name="Front. Microbiol.">
        <title>Ammonia Oxidation by the Arctic Terrestrial Thaumarchaeote Candidatus Nitrosocosmicus arcticus Is Stimulated by Increasing Temperatures.</title>
        <authorList>
            <person name="Alves R.J.E."/>
            <person name="Kerou M."/>
            <person name="Zappe A."/>
            <person name="Bittner R."/>
            <person name="Abby S.S."/>
            <person name="Schmidt H.A."/>
            <person name="Pfeifer K."/>
            <person name="Schleper C."/>
        </authorList>
    </citation>
    <scope>NUCLEOTIDE SEQUENCE [LARGE SCALE GENOMIC DNA]</scope>
    <source>
        <strain evidence="4 5">Kfb</strain>
    </source>
</reference>
<dbReference type="OrthoDB" id="12002at2157"/>
<dbReference type="AlphaFoldDB" id="A0A557SZF5"/>
<dbReference type="SMART" id="SM00448">
    <property type="entry name" value="REC"/>
    <property type="match status" value="1"/>
</dbReference>
<evidence type="ECO:0000256" key="2">
    <source>
        <dbReference type="SAM" id="MobiDB-lite"/>
    </source>
</evidence>
<evidence type="ECO:0000256" key="1">
    <source>
        <dbReference type="ARBA" id="ARBA00022553"/>
    </source>
</evidence>
<name>A0A557SZF5_9ARCH</name>
<feature type="compositionally biased region" description="Polar residues" evidence="2">
    <location>
        <begin position="17"/>
        <end position="45"/>
    </location>
</feature>
<feature type="domain" description="Response regulatory" evidence="3">
    <location>
        <begin position="61"/>
        <end position="184"/>
    </location>
</feature>
<dbReference type="InterPro" id="IPR001789">
    <property type="entry name" value="Sig_transdc_resp-reg_receiver"/>
</dbReference>
<evidence type="ECO:0000259" key="3">
    <source>
        <dbReference type="PROSITE" id="PS50110"/>
    </source>
</evidence>
<proteinExistence type="predicted"/>
<dbReference type="PANTHER" id="PTHR44591:SF3">
    <property type="entry name" value="RESPONSE REGULATORY DOMAIN-CONTAINING PROTEIN"/>
    <property type="match status" value="1"/>
</dbReference>
<keyword evidence="5" id="KW-1185">Reference proteome</keyword>
<feature type="region of interest" description="Disordered" evidence="2">
    <location>
        <begin position="16"/>
        <end position="58"/>
    </location>
</feature>
<feature type="compositionally biased region" description="Basic residues" evidence="2">
    <location>
        <begin position="46"/>
        <end position="58"/>
    </location>
</feature>
<dbReference type="Gene3D" id="3.40.50.2300">
    <property type="match status" value="1"/>
</dbReference>
<keyword evidence="1" id="KW-0597">Phosphoprotein</keyword>
<dbReference type="EMBL" id="VOAH01000001">
    <property type="protein sequence ID" value="TVP41983.1"/>
    <property type="molecule type" value="Genomic_DNA"/>
</dbReference>
<gene>
    <name evidence="4" type="ORF">NARC_10389</name>
</gene>
<dbReference type="Proteomes" id="UP000315289">
    <property type="component" value="Unassembled WGS sequence"/>
</dbReference>
<dbReference type="PANTHER" id="PTHR44591">
    <property type="entry name" value="STRESS RESPONSE REGULATOR PROTEIN 1"/>
    <property type="match status" value="1"/>
</dbReference>
<dbReference type="SUPFAM" id="SSF52172">
    <property type="entry name" value="CheY-like"/>
    <property type="match status" value="1"/>
</dbReference>
<dbReference type="RefSeq" id="WP_144728518.1">
    <property type="nucleotide sequence ID" value="NZ_ML675578.1"/>
</dbReference>
<dbReference type="InterPro" id="IPR050595">
    <property type="entry name" value="Bact_response_regulator"/>
</dbReference>
<accession>A0A557SZF5</accession>
<dbReference type="Pfam" id="PF00072">
    <property type="entry name" value="Response_reg"/>
    <property type="match status" value="1"/>
</dbReference>
<evidence type="ECO:0000313" key="4">
    <source>
        <dbReference type="EMBL" id="TVP41983.1"/>
    </source>
</evidence>
<evidence type="ECO:0000313" key="5">
    <source>
        <dbReference type="Proteomes" id="UP000315289"/>
    </source>
</evidence>
<sequence>MSVEYLNYVASYKKTTKNQNSSSAKHTSLSERPSTSTLSHNNKNLTKNRPKPYPRKNKKYRVLLAESNAGVRAMIKLYLESLNLDYMAVQSGDEALRRFTNTIDNKEKDYDVVLLDTHLDGLSGLKVAIEIHKQSPDQRIMIMSGSPREHLSNELLRSTRIHENDIFTRPFRLADLICSIELTR</sequence>
<dbReference type="CDD" id="cd00156">
    <property type="entry name" value="REC"/>
    <property type="match status" value="1"/>
</dbReference>
<protein>
    <recommendedName>
        <fullName evidence="3">Response regulatory domain-containing protein</fullName>
    </recommendedName>
</protein>
<dbReference type="InterPro" id="IPR011006">
    <property type="entry name" value="CheY-like_superfamily"/>
</dbReference>